<evidence type="ECO:0000256" key="6">
    <source>
        <dbReference type="SAM" id="MobiDB-lite"/>
    </source>
</evidence>
<dbReference type="InterPro" id="IPR001461">
    <property type="entry name" value="Aspartic_peptidase_A1"/>
</dbReference>
<keyword evidence="4" id="KW-0378">Hydrolase</keyword>
<dbReference type="PANTHER" id="PTHR47966:SF1">
    <property type="entry name" value="ASPARTYL PROTEINASE"/>
    <property type="match status" value="1"/>
</dbReference>
<keyword evidence="3" id="KW-0064">Aspartyl protease</keyword>
<dbReference type="PROSITE" id="PS51767">
    <property type="entry name" value="PEPTIDASE_A1"/>
    <property type="match status" value="1"/>
</dbReference>
<evidence type="ECO:0000259" key="7">
    <source>
        <dbReference type="PROSITE" id="PS51767"/>
    </source>
</evidence>
<dbReference type="PANTHER" id="PTHR47966">
    <property type="entry name" value="BETA-SITE APP-CLEAVING ENZYME, ISOFORM A-RELATED"/>
    <property type="match status" value="1"/>
</dbReference>
<dbReference type="AlphaFoldDB" id="A0A6A5Z5K6"/>
<dbReference type="EMBL" id="ML977325">
    <property type="protein sequence ID" value="KAF2114635.1"/>
    <property type="molecule type" value="Genomic_DNA"/>
</dbReference>
<dbReference type="InterPro" id="IPR021109">
    <property type="entry name" value="Peptidase_aspartic_dom_sf"/>
</dbReference>
<dbReference type="Gene3D" id="2.40.70.10">
    <property type="entry name" value="Acid Proteases"/>
    <property type="match status" value="2"/>
</dbReference>
<proteinExistence type="inferred from homology"/>
<dbReference type="InterPro" id="IPR034163">
    <property type="entry name" value="Aspergillopepsin-like_cat_dom"/>
</dbReference>
<evidence type="ECO:0000313" key="8">
    <source>
        <dbReference type="EMBL" id="KAF2114635.1"/>
    </source>
</evidence>
<reference evidence="8" key="1">
    <citation type="journal article" date="2020" name="Stud. Mycol.">
        <title>101 Dothideomycetes genomes: a test case for predicting lifestyles and emergence of pathogens.</title>
        <authorList>
            <person name="Haridas S."/>
            <person name="Albert R."/>
            <person name="Binder M."/>
            <person name="Bloem J."/>
            <person name="Labutti K."/>
            <person name="Salamov A."/>
            <person name="Andreopoulos B."/>
            <person name="Baker S."/>
            <person name="Barry K."/>
            <person name="Bills G."/>
            <person name="Bluhm B."/>
            <person name="Cannon C."/>
            <person name="Castanera R."/>
            <person name="Culley D."/>
            <person name="Daum C."/>
            <person name="Ezra D."/>
            <person name="Gonzalez J."/>
            <person name="Henrissat B."/>
            <person name="Kuo A."/>
            <person name="Liang C."/>
            <person name="Lipzen A."/>
            <person name="Lutzoni F."/>
            <person name="Magnuson J."/>
            <person name="Mondo S."/>
            <person name="Nolan M."/>
            <person name="Ohm R."/>
            <person name="Pangilinan J."/>
            <person name="Park H.-J."/>
            <person name="Ramirez L."/>
            <person name="Alfaro M."/>
            <person name="Sun H."/>
            <person name="Tritt A."/>
            <person name="Yoshinaga Y."/>
            <person name="Zwiers L.-H."/>
            <person name="Turgeon B."/>
            <person name="Goodwin S."/>
            <person name="Spatafora J."/>
            <person name="Crous P."/>
            <person name="Grigoriev I."/>
        </authorList>
    </citation>
    <scope>NUCLEOTIDE SEQUENCE</scope>
    <source>
        <strain evidence="8">CBS 627.86</strain>
    </source>
</reference>
<feature type="region of interest" description="Disordered" evidence="6">
    <location>
        <begin position="93"/>
        <end position="119"/>
    </location>
</feature>
<feature type="active site" evidence="5">
    <location>
        <position position="425"/>
    </location>
</feature>
<evidence type="ECO:0000256" key="4">
    <source>
        <dbReference type="ARBA" id="ARBA00022801"/>
    </source>
</evidence>
<dbReference type="GO" id="GO:0004190">
    <property type="term" value="F:aspartic-type endopeptidase activity"/>
    <property type="evidence" value="ECO:0007669"/>
    <property type="project" value="UniProtKB-KW"/>
</dbReference>
<dbReference type="PRINTS" id="PR00792">
    <property type="entry name" value="PEPSIN"/>
</dbReference>
<feature type="active site" evidence="5">
    <location>
        <position position="222"/>
    </location>
</feature>
<protein>
    <submittedName>
        <fullName evidence="8">Aspartic peptidase domain-containing protein</fullName>
    </submittedName>
</protein>
<name>A0A6A5Z5K6_9PLEO</name>
<dbReference type="SUPFAM" id="SSF50630">
    <property type="entry name" value="Acid proteases"/>
    <property type="match status" value="1"/>
</dbReference>
<evidence type="ECO:0000256" key="3">
    <source>
        <dbReference type="ARBA" id="ARBA00022750"/>
    </source>
</evidence>
<keyword evidence="9" id="KW-1185">Reference proteome</keyword>
<organism evidence="8 9">
    <name type="scientific">Lophiotrema nucula</name>
    <dbReference type="NCBI Taxonomy" id="690887"/>
    <lineage>
        <taxon>Eukaryota</taxon>
        <taxon>Fungi</taxon>
        <taxon>Dikarya</taxon>
        <taxon>Ascomycota</taxon>
        <taxon>Pezizomycotina</taxon>
        <taxon>Dothideomycetes</taxon>
        <taxon>Pleosporomycetidae</taxon>
        <taxon>Pleosporales</taxon>
        <taxon>Lophiotremataceae</taxon>
        <taxon>Lophiotrema</taxon>
    </lineage>
</organism>
<comment type="similarity">
    <text evidence="1">Belongs to the peptidase A1 family.</text>
</comment>
<dbReference type="GO" id="GO:0006508">
    <property type="term" value="P:proteolysis"/>
    <property type="evidence" value="ECO:0007669"/>
    <property type="project" value="UniProtKB-KW"/>
</dbReference>
<evidence type="ECO:0000256" key="5">
    <source>
        <dbReference type="PIRSR" id="PIRSR601461-1"/>
    </source>
</evidence>
<sequence length="547" mass="59842">MTRRACVLFSFSCAPFRDPGRALSSIRISKAGAVFDSIEDLVTTFLQSTPTTNYEIDLRTTLLSLHSLFRFTYFLLHSIDKGQIEQSTSHVFDGRPELKSSPSPPAPAARIPSASMPEKKRINVVPNPAYQKSGIQSYASLLKKYDFTPTTEGPYQKLDGEIKGIKKLVPKSKRKPPPQVLRKVEEDGTTGEVKAEDQQNDALYICPVEIGTPPQTLNLHFDTGSSDLWVWSTALDTKTKLAGKDKHKIFDPKKSSTYKKLTGSTWRIRYGDGSSASGDVGTDNVTLGGLCVENQAIELASKLSPQFTQGAGDGLLGLAFGKINTVKPKKVATPVESMITQQDIEKGAELFTCYLGSWRDADEADKGESFYTFGYIDDELLQRCGVQEPHYVPIDTSKGFWQFNSESATLNSEVISRPDNTAIADTGTTLALLSDDIVKKFYASIPNSTYSPKQQGYIFPIDTPLSALPIFTVAVGDKQFEIQKEDFGFAKVGDGMQYGGIQSRGTSGFDILGDTWLKAVYAVFDQGGGRFGAVQRVEGVQNTAVPV</sequence>
<evidence type="ECO:0000256" key="1">
    <source>
        <dbReference type="ARBA" id="ARBA00007447"/>
    </source>
</evidence>
<evidence type="ECO:0000313" key="9">
    <source>
        <dbReference type="Proteomes" id="UP000799770"/>
    </source>
</evidence>
<dbReference type="Pfam" id="PF00026">
    <property type="entry name" value="Asp"/>
    <property type="match status" value="1"/>
</dbReference>
<dbReference type="InterPro" id="IPR033121">
    <property type="entry name" value="PEPTIDASE_A1"/>
</dbReference>
<gene>
    <name evidence="8" type="ORF">BDV96DRAFT_600593</name>
</gene>
<dbReference type="CDD" id="cd06097">
    <property type="entry name" value="Aspergillopepsin_like"/>
    <property type="match status" value="1"/>
</dbReference>
<feature type="domain" description="Peptidase A1" evidence="7">
    <location>
        <begin position="204"/>
        <end position="534"/>
    </location>
</feature>
<accession>A0A6A5Z5K6</accession>
<dbReference type="OrthoDB" id="2747330at2759"/>
<evidence type="ECO:0000256" key="2">
    <source>
        <dbReference type="ARBA" id="ARBA00022670"/>
    </source>
</evidence>
<dbReference type="Proteomes" id="UP000799770">
    <property type="component" value="Unassembled WGS sequence"/>
</dbReference>
<keyword evidence="2" id="KW-0645">Protease</keyword>
<dbReference type="FunFam" id="2.40.70.10:FF:000092">
    <property type="entry name" value="Aspartic endopeptidase (AP1)"/>
    <property type="match status" value="1"/>
</dbReference>